<reference evidence="2 3" key="1">
    <citation type="submission" date="2019-02" db="EMBL/GenBank/DDBJ databases">
        <title>Emended description of the genus Rhodopseudomonas and description of Rhodopseudomonas albus sp. nov., a non-phototrophic, heavy-metal-tolerant bacterium isolated from garden soil.</title>
        <authorList>
            <person name="Bao Z."/>
            <person name="Cao W.W."/>
            <person name="Sato Y."/>
            <person name="Nishizawa T."/>
            <person name="Zhao J."/>
            <person name="Guo Y."/>
            <person name="Ohta H."/>
        </authorList>
    </citation>
    <scope>NUCLEOTIDE SEQUENCE [LARGE SCALE GENOMIC DNA]</scope>
    <source>
        <strain evidence="2 3">SK50-23</strain>
    </source>
</reference>
<dbReference type="Gene3D" id="2.10.260.10">
    <property type="match status" value="1"/>
</dbReference>
<dbReference type="RefSeq" id="WP_211913178.1">
    <property type="nucleotide sequence ID" value="NZ_CP036498.1"/>
</dbReference>
<sequence>MASRPANLTTLVSTKGQVILPKAIRDQRNWPVGTRLTVEETPEGVLLKAAPLFPATTIDEVVGILRYKGKPLSLEEMDAALSAEAKRRARR</sequence>
<dbReference type="InterPro" id="IPR007159">
    <property type="entry name" value="SpoVT-AbrB_dom"/>
</dbReference>
<dbReference type="SUPFAM" id="SSF89447">
    <property type="entry name" value="AbrB/MazE/MraZ-like"/>
    <property type="match status" value="1"/>
</dbReference>
<keyword evidence="2" id="KW-0238">DNA-binding</keyword>
<keyword evidence="3" id="KW-1185">Reference proteome</keyword>
<evidence type="ECO:0000313" key="2">
    <source>
        <dbReference type="EMBL" id="QUS39632.1"/>
    </source>
</evidence>
<dbReference type="EMBL" id="CP036498">
    <property type="protein sequence ID" value="QUS39632.1"/>
    <property type="molecule type" value="Genomic_DNA"/>
</dbReference>
<organism evidence="2 3">
    <name type="scientific">Tardiphaga alba</name>
    <dbReference type="NCBI Taxonomy" id="340268"/>
    <lineage>
        <taxon>Bacteria</taxon>
        <taxon>Pseudomonadati</taxon>
        <taxon>Pseudomonadota</taxon>
        <taxon>Alphaproteobacteria</taxon>
        <taxon>Hyphomicrobiales</taxon>
        <taxon>Nitrobacteraceae</taxon>
        <taxon>Tardiphaga</taxon>
    </lineage>
</organism>
<dbReference type="NCBIfam" id="TIGR01439">
    <property type="entry name" value="lp_hng_hel_AbrB"/>
    <property type="match status" value="1"/>
</dbReference>
<name>A0ABX8A850_9BRAD</name>
<gene>
    <name evidence="2" type="ORF">RPMA_12865</name>
</gene>
<feature type="domain" description="SpoVT-AbrB" evidence="1">
    <location>
        <begin position="10"/>
        <end position="55"/>
    </location>
</feature>
<protein>
    <submittedName>
        <fullName evidence="2">AbrB/MazE/SpoVT family DNA-binding domain-containing protein</fullName>
    </submittedName>
</protein>
<dbReference type="InterPro" id="IPR037914">
    <property type="entry name" value="SpoVT-AbrB_sf"/>
</dbReference>
<dbReference type="Proteomes" id="UP000682843">
    <property type="component" value="Chromosome"/>
</dbReference>
<proteinExistence type="predicted"/>
<dbReference type="SMART" id="SM00966">
    <property type="entry name" value="SpoVT_AbrB"/>
    <property type="match status" value="1"/>
</dbReference>
<accession>A0ABX8A850</accession>
<evidence type="ECO:0000313" key="3">
    <source>
        <dbReference type="Proteomes" id="UP000682843"/>
    </source>
</evidence>
<evidence type="ECO:0000259" key="1">
    <source>
        <dbReference type="SMART" id="SM00966"/>
    </source>
</evidence>
<dbReference type="GO" id="GO:0003677">
    <property type="term" value="F:DNA binding"/>
    <property type="evidence" value="ECO:0007669"/>
    <property type="project" value="UniProtKB-KW"/>
</dbReference>